<protein>
    <submittedName>
        <fullName evidence="1">Uncharacterized protein</fullName>
    </submittedName>
</protein>
<dbReference type="OrthoDB" id="2689295at2759"/>
<keyword evidence="2" id="KW-1185">Reference proteome</keyword>
<evidence type="ECO:0000313" key="1">
    <source>
        <dbReference type="EMBL" id="KAG6377939.1"/>
    </source>
</evidence>
<comment type="caution">
    <text evidence="1">The sequence shown here is derived from an EMBL/GenBank/DDBJ whole genome shotgun (WGS) entry which is preliminary data.</text>
</comment>
<dbReference type="SUPFAM" id="SSF50370">
    <property type="entry name" value="Ricin B-like lectins"/>
    <property type="match status" value="1"/>
</dbReference>
<accession>A0A8I2YTW2</accession>
<dbReference type="EMBL" id="JAGFBS010000008">
    <property type="protein sequence ID" value="KAG6377939.1"/>
    <property type="molecule type" value="Genomic_DNA"/>
</dbReference>
<name>A0A8I2YTW2_9AGAM</name>
<dbReference type="InterPro" id="IPR035992">
    <property type="entry name" value="Ricin_B-like_lectins"/>
</dbReference>
<dbReference type="Proteomes" id="UP000683000">
    <property type="component" value="Unassembled WGS sequence"/>
</dbReference>
<gene>
    <name evidence="1" type="ORF">JVT61DRAFT_14732</name>
</gene>
<sequence length="159" mass="17641">MARFIPDGVYVIRNVGSNDVVCLENGIPGAPIVGRMDGPGYPCERLNLWRIKNIGEGGNQVTIESMCILGSFANANEFQDAPLFSAPARTIWTIVKVDRGYYLQSPDADFVWQFNGEGKPVLIYFATSACMDISHILSSQIVLVRHTAEDNTRWVFVKV</sequence>
<evidence type="ECO:0000313" key="2">
    <source>
        <dbReference type="Proteomes" id="UP000683000"/>
    </source>
</evidence>
<dbReference type="Gene3D" id="2.80.10.50">
    <property type="match status" value="1"/>
</dbReference>
<dbReference type="AlphaFoldDB" id="A0A8I2YTW2"/>
<organism evidence="1 2">
    <name type="scientific">Boletus reticuloceps</name>
    <dbReference type="NCBI Taxonomy" id="495285"/>
    <lineage>
        <taxon>Eukaryota</taxon>
        <taxon>Fungi</taxon>
        <taxon>Dikarya</taxon>
        <taxon>Basidiomycota</taxon>
        <taxon>Agaricomycotina</taxon>
        <taxon>Agaricomycetes</taxon>
        <taxon>Agaricomycetidae</taxon>
        <taxon>Boletales</taxon>
        <taxon>Boletineae</taxon>
        <taxon>Boletaceae</taxon>
        <taxon>Boletoideae</taxon>
        <taxon>Boletus</taxon>
    </lineage>
</organism>
<proteinExistence type="predicted"/>
<reference evidence="1" key="1">
    <citation type="submission" date="2021-03" db="EMBL/GenBank/DDBJ databases">
        <title>Evolutionary innovations through gain and loss of genes in the ectomycorrhizal Boletales.</title>
        <authorList>
            <person name="Wu G."/>
            <person name="Miyauchi S."/>
            <person name="Morin E."/>
            <person name="Yang Z.-L."/>
            <person name="Xu J."/>
            <person name="Martin F.M."/>
        </authorList>
    </citation>
    <scope>NUCLEOTIDE SEQUENCE</scope>
    <source>
        <strain evidence="1">BR01</strain>
    </source>
</reference>